<feature type="non-terminal residue" evidence="2">
    <location>
        <position position="91"/>
    </location>
</feature>
<accession>A0A1A8H2H4</accession>
<gene>
    <name evidence="2" type="primary">Nfu_g_1_017370</name>
</gene>
<feature type="non-terminal residue" evidence="2">
    <location>
        <position position="1"/>
    </location>
</feature>
<sequence length="91" mass="9564">KLLSTARSGCYSWRGQLTRINAGMEAPAAPNGLCVCVCEGGRSGFVYSGLPFGTFHSLLQSTDNQNVGGGREEEGSSDPSTQNALQKCHVV</sequence>
<reference evidence="2" key="2">
    <citation type="submission" date="2016-06" db="EMBL/GenBank/DDBJ databases">
        <title>The genome of a short-lived fish provides insights into sex chromosome evolution and the genetic control of aging.</title>
        <authorList>
            <person name="Reichwald K."/>
            <person name="Felder M."/>
            <person name="Petzold A."/>
            <person name="Koch P."/>
            <person name="Groth M."/>
            <person name="Platzer M."/>
        </authorList>
    </citation>
    <scope>NUCLEOTIDE SEQUENCE</scope>
    <source>
        <tissue evidence="2">Brain</tissue>
    </source>
</reference>
<evidence type="ECO:0000256" key="1">
    <source>
        <dbReference type="SAM" id="MobiDB-lite"/>
    </source>
</evidence>
<proteinExistence type="predicted"/>
<dbReference type="AlphaFoldDB" id="A0A1A8H2H4"/>
<name>A0A1A8H2H4_9TELE</name>
<protein>
    <submittedName>
        <fullName evidence="2">Uncharacterized protein</fullName>
    </submittedName>
</protein>
<organism evidence="2">
    <name type="scientific">Nothobranchius korthausae</name>
    <dbReference type="NCBI Taxonomy" id="1143690"/>
    <lineage>
        <taxon>Eukaryota</taxon>
        <taxon>Metazoa</taxon>
        <taxon>Chordata</taxon>
        <taxon>Craniata</taxon>
        <taxon>Vertebrata</taxon>
        <taxon>Euteleostomi</taxon>
        <taxon>Actinopterygii</taxon>
        <taxon>Neopterygii</taxon>
        <taxon>Teleostei</taxon>
        <taxon>Neoteleostei</taxon>
        <taxon>Acanthomorphata</taxon>
        <taxon>Ovalentaria</taxon>
        <taxon>Atherinomorphae</taxon>
        <taxon>Cyprinodontiformes</taxon>
        <taxon>Nothobranchiidae</taxon>
        <taxon>Nothobranchius</taxon>
    </lineage>
</organism>
<evidence type="ECO:0000313" key="2">
    <source>
        <dbReference type="EMBL" id="SBQ76935.1"/>
    </source>
</evidence>
<reference evidence="2" key="1">
    <citation type="submission" date="2016-05" db="EMBL/GenBank/DDBJ databases">
        <authorList>
            <person name="Lavstsen T."/>
            <person name="Jespersen J.S."/>
        </authorList>
    </citation>
    <scope>NUCLEOTIDE SEQUENCE</scope>
    <source>
        <tissue evidence="2">Brain</tissue>
    </source>
</reference>
<dbReference type="EMBL" id="HAEC01008797">
    <property type="protein sequence ID" value="SBQ76935.1"/>
    <property type="molecule type" value="Transcribed_RNA"/>
</dbReference>
<feature type="region of interest" description="Disordered" evidence="1">
    <location>
        <begin position="63"/>
        <end position="91"/>
    </location>
</feature>